<dbReference type="InterPro" id="IPR019752">
    <property type="entry name" value="Pyrv/ketoisovalerate_OxRed_cat"/>
</dbReference>
<evidence type="ECO:0000256" key="6">
    <source>
        <dbReference type="ARBA" id="ARBA00044815"/>
    </source>
</evidence>
<evidence type="ECO:0000256" key="2">
    <source>
        <dbReference type="ARBA" id="ARBA00012822"/>
    </source>
</evidence>
<dbReference type="RefSeq" id="WP_048167607.1">
    <property type="nucleotide sequence ID" value="NZ_CP009502.1"/>
</dbReference>
<gene>
    <name evidence="9" type="ORF">MSTHC_1441</name>
</gene>
<dbReference type="InterPro" id="IPR011894">
    <property type="entry name" value="PorC_KorC"/>
</dbReference>
<dbReference type="HOGENOM" id="CLU_087284_2_0_2"/>
<dbReference type="PATRIC" id="fig|1434121.4.peg.1779"/>
<dbReference type="InterPro" id="IPR051626">
    <property type="entry name" value="Oxidoreductase_gamma_subunit"/>
</dbReference>
<evidence type="ECO:0000256" key="1">
    <source>
        <dbReference type="ARBA" id="ARBA00011595"/>
    </source>
</evidence>
<dbReference type="NCBIfam" id="NF006321">
    <property type="entry name" value="PRK08534.1"/>
    <property type="match status" value="1"/>
</dbReference>
<evidence type="ECO:0000256" key="4">
    <source>
        <dbReference type="ARBA" id="ARBA00023002"/>
    </source>
</evidence>
<dbReference type="NCBIfam" id="NF040683">
    <property type="entry name" value="PorC_Meth_Thtga"/>
    <property type="match status" value="1"/>
</dbReference>
<comment type="subunit">
    <text evidence="1">Heterotetramer of one alpha, one beta, one delta and one gamma chain.</text>
</comment>
<dbReference type="InterPro" id="IPR053412">
    <property type="entry name" value="Pyruvate_synthase_PorC"/>
</dbReference>
<keyword evidence="4 9" id="KW-0560">Oxidoreductase</keyword>
<protein>
    <recommendedName>
        <fullName evidence="3">Pyruvate synthase subunit PorC</fullName>
        <ecNumber evidence="2">1.2.7.1</ecNumber>
    </recommendedName>
    <alternativeName>
        <fullName evidence="6">Pyruvate oxidoreductase gamma chain</fullName>
    </alternativeName>
    <alternativeName>
        <fullName evidence="5">Pyruvic-ferredoxin oxidoreductase subunit gamma</fullName>
    </alternativeName>
</protein>
<accession>A0A0E3HAF4</accession>
<evidence type="ECO:0000259" key="8">
    <source>
        <dbReference type="Pfam" id="PF01558"/>
    </source>
</evidence>
<dbReference type="EC" id="1.2.7.1" evidence="2"/>
<dbReference type="PANTHER" id="PTHR43366">
    <property type="entry name" value="PYRUVATE SYNTHASE SUBUNIT PORC"/>
    <property type="match status" value="1"/>
</dbReference>
<dbReference type="Proteomes" id="UP000056925">
    <property type="component" value="Chromosome"/>
</dbReference>
<keyword evidence="9" id="KW-0670">Pyruvate</keyword>
<dbReference type="GO" id="GO:0019164">
    <property type="term" value="F:pyruvate synthase activity"/>
    <property type="evidence" value="ECO:0007669"/>
    <property type="project" value="UniProtKB-EC"/>
</dbReference>
<evidence type="ECO:0000313" key="9">
    <source>
        <dbReference type="EMBL" id="AKB15759.1"/>
    </source>
</evidence>
<evidence type="ECO:0000256" key="5">
    <source>
        <dbReference type="ARBA" id="ARBA00044813"/>
    </source>
</evidence>
<dbReference type="GeneID" id="41602780"/>
<organism evidence="9 10">
    <name type="scientific">Methanosarcina thermophila CHTI-55</name>
    <dbReference type="NCBI Taxonomy" id="1434121"/>
    <lineage>
        <taxon>Archaea</taxon>
        <taxon>Methanobacteriati</taxon>
        <taxon>Methanobacteriota</taxon>
        <taxon>Stenosarchaea group</taxon>
        <taxon>Methanomicrobia</taxon>
        <taxon>Methanosarcinales</taxon>
        <taxon>Methanosarcinaceae</taxon>
        <taxon>Methanosarcina</taxon>
    </lineage>
</organism>
<proteinExistence type="predicted"/>
<evidence type="ECO:0000256" key="7">
    <source>
        <dbReference type="ARBA" id="ARBA00049357"/>
    </source>
</evidence>
<evidence type="ECO:0000256" key="3">
    <source>
        <dbReference type="ARBA" id="ARBA00019586"/>
    </source>
</evidence>
<name>A0A0E3HAF4_METTE</name>
<dbReference type="EMBL" id="CP009502">
    <property type="protein sequence ID" value="AKB15759.1"/>
    <property type="molecule type" value="Genomic_DNA"/>
</dbReference>
<dbReference type="Gene3D" id="3.40.920.10">
    <property type="entry name" value="Pyruvate-ferredoxin oxidoreductase, PFOR, domain III"/>
    <property type="match status" value="1"/>
</dbReference>
<sequence>MKEIRIHGRGGQGSVTAAELLAVAAFEDGKFSQAFPAFGVERRGAPVQAFTRISDRPIRLRSQIYTPDYVIVQDATLLETVDVASGIKDDGIIIVNTTEAPESLKLNTKARVMTVDATKVAMDIIGVPIVNTVLLGAFAGATGEINVESIKHAIMARFPGRVGEKNANAIQKAYKLIRGEEA</sequence>
<dbReference type="SUPFAM" id="SSF53323">
    <property type="entry name" value="Pyruvate-ferredoxin oxidoreductase, PFOR, domain III"/>
    <property type="match status" value="1"/>
</dbReference>
<reference evidence="9 10" key="1">
    <citation type="submission" date="2014-07" db="EMBL/GenBank/DDBJ databases">
        <title>Methanogenic archaea and the global carbon cycle.</title>
        <authorList>
            <person name="Henriksen J.R."/>
            <person name="Luke J."/>
            <person name="Reinhart S."/>
            <person name="Benedict M.N."/>
            <person name="Youngblut N.D."/>
            <person name="Metcalf M.E."/>
            <person name="Whitaker R.J."/>
            <person name="Metcalf W.W."/>
        </authorList>
    </citation>
    <scope>NUCLEOTIDE SEQUENCE [LARGE SCALE GENOMIC DNA]</scope>
    <source>
        <strain evidence="9 10">CHTI-55</strain>
    </source>
</reference>
<comment type="catalytic activity">
    <reaction evidence="7">
        <text>2 oxidized [2Fe-2S]-[ferredoxin] + pyruvate + CoA = 2 reduced [2Fe-2S]-[ferredoxin] + acetyl-CoA + CO2 + H(+)</text>
        <dbReference type="Rhea" id="RHEA:12765"/>
        <dbReference type="Rhea" id="RHEA-COMP:10000"/>
        <dbReference type="Rhea" id="RHEA-COMP:10001"/>
        <dbReference type="ChEBI" id="CHEBI:15361"/>
        <dbReference type="ChEBI" id="CHEBI:15378"/>
        <dbReference type="ChEBI" id="CHEBI:16526"/>
        <dbReference type="ChEBI" id="CHEBI:33737"/>
        <dbReference type="ChEBI" id="CHEBI:33738"/>
        <dbReference type="ChEBI" id="CHEBI:57287"/>
        <dbReference type="ChEBI" id="CHEBI:57288"/>
        <dbReference type="EC" id="1.2.7.1"/>
    </reaction>
</comment>
<dbReference type="PANTHER" id="PTHR43366:SF1">
    <property type="entry name" value="PYRUVATE SYNTHASE SUBUNIT PORC"/>
    <property type="match status" value="1"/>
</dbReference>
<evidence type="ECO:0000313" key="10">
    <source>
        <dbReference type="Proteomes" id="UP000056925"/>
    </source>
</evidence>
<dbReference type="NCBIfam" id="TIGR02175">
    <property type="entry name" value="PorC_KorC"/>
    <property type="match status" value="1"/>
</dbReference>
<feature type="domain" description="Pyruvate/ketoisovalerate oxidoreductase catalytic" evidence="8">
    <location>
        <begin position="10"/>
        <end position="174"/>
    </location>
</feature>
<dbReference type="KEGG" id="mthe:MSTHC_1441"/>
<dbReference type="InterPro" id="IPR002869">
    <property type="entry name" value="Pyrv_flavodox_OxRed_cen"/>
</dbReference>
<dbReference type="Pfam" id="PF01558">
    <property type="entry name" value="POR"/>
    <property type="match status" value="1"/>
</dbReference>
<dbReference type="AlphaFoldDB" id="A0A0E3HAF4"/>